<dbReference type="SMART" id="SM00862">
    <property type="entry name" value="Trans_reg_C"/>
    <property type="match status" value="1"/>
</dbReference>
<feature type="domain" description="OmpR/PhoB-type" evidence="11">
    <location>
        <begin position="133"/>
        <end position="231"/>
    </location>
</feature>
<dbReference type="PROSITE" id="PS50110">
    <property type="entry name" value="RESPONSE_REGULATORY"/>
    <property type="match status" value="1"/>
</dbReference>
<evidence type="ECO:0000259" key="10">
    <source>
        <dbReference type="PROSITE" id="PS50110"/>
    </source>
</evidence>
<keyword evidence="13" id="KW-1185">Reference proteome</keyword>
<evidence type="ECO:0000256" key="5">
    <source>
        <dbReference type="ARBA" id="ARBA00023125"/>
    </source>
</evidence>
<evidence type="ECO:0000256" key="9">
    <source>
        <dbReference type="PROSITE-ProRule" id="PRU01091"/>
    </source>
</evidence>
<sequence>MDKYKILIVEDDTSISKLVDKSLSAQGMLVFQAPNGKNGLDMISKENFDLVILDIFMDDISGYEVAKEIRKHNLQLPIIFLSGKSQDEYIIKGLDIGADCYITKPFSPLVLCAEVKSKIKRHNEIKNNKIKMPEAIVNGPFRLDLKSYKFYKNDIEIRLSSKEVKIIKFFMEHPNQVFSKEELYKKIWSDNSSDDNSIMVYMKYLRNKIEEVPNKPKYIKTIWGIGYQFSV</sequence>
<dbReference type="Proteomes" id="UP000632377">
    <property type="component" value="Unassembled WGS sequence"/>
</dbReference>
<evidence type="ECO:0000259" key="11">
    <source>
        <dbReference type="PROSITE" id="PS51755"/>
    </source>
</evidence>
<evidence type="ECO:0000256" key="4">
    <source>
        <dbReference type="ARBA" id="ARBA00023015"/>
    </source>
</evidence>
<feature type="modified residue" description="4-aspartylphosphate" evidence="8">
    <location>
        <position position="54"/>
    </location>
</feature>
<evidence type="ECO:0000256" key="1">
    <source>
        <dbReference type="ARBA" id="ARBA00018672"/>
    </source>
</evidence>
<dbReference type="InterPro" id="IPR001789">
    <property type="entry name" value="Sig_transdc_resp-reg_receiver"/>
</dbReference>
<reference evidence="12 13" key="1">
    <citation type="submission" date="2021-01" db="EMBL/GenBank/DDBJ databases">
        <title>Genome public.</title>
        <authorList>
            <person name="Liu C."/>
            <person name="Sun Q."/>
        </authorList>
    </citation>
    <scope>NUCLEOTIDE SEQUENCE [LARGE SCALE GENOMIC DNA]</scope>
    <source>
        <strain evidence="12 13">YIM B02515</strain>
    </source>
</reference>
<dbReference type="InterPro" id="IPR001867">
    <property type="entry name" value="OmpR/PhoB-type_DNA-bd"/>
</dbReference>
<name>A0ABS1TIQ9_9CLOT</name>
<feature type="DNA-binding region" description="OmpR/PhoB-type" evidence="9">
    <location>
        <begin position="133"/>
        <end position="231"/>
    </location>
</feature>
<dbReference type="RefSeq" id="WP_202750947.1">
    <property type="nucleotide sequence ID" value="NZ_JAESWC010000018.1"/>
</dbReference>
<evidence type="ECO:0000313" key="12">
    <source>
        <dbReference type="EMBL" id="MBL4938224.1"/>
    </source>
</evidence>
<comment type="function">
    <text evidence="7">May play the central regulatory role in sporulation. It may be an element of the effector pathway responsible for the activation of sporulation genes in response to nutritional stress. Spo0A may act in concert with spo0H (a sigma factor) to control the expression of some genes that are critical to the sporulation process.</text>
</comment>
<dbReference type="CDD" id="cd17574">
    <property type="entry name" value="REC_OmpR"/>
    <property type="match status" value="1"/>
</dbReference>
<protein>
    <recommendedName>
        <fullName evidence="1">Stage 0 sporulation protein A homolog</fullName>
    </recommendedName>
</protein>
<dbReference type="Pfam" id="PF00072">
    <property type="entry name" value="Response_reg"/>
    <property type="match status" value="1"/>
</dbReference>
<dbReference type="SMART" id="SM00448">
    <property type="entry name" value="REC"/>
    <property type="match status" value="1"/>
</dbReference>
<dbReference type="Pfam" id="PF00486">
    <property type="entry name" value="Trans_reg_C"/>
    <property type="match status" value="1"/>
</dbReference>
<keyword evidence="6" id="KW-0804">Transcription</keyword>
<keyword evidence="2 8" id="KW-0597">Phosphoprotein</keyword>
<evidence type="ECO:0000313" key="13">
    <source>
        <dbReference type="Proteomes" id="UP000632377"/>
    </source>
</evidence>
<dbReference type="SUPFAM" id="SSF52172">
    <property type="entry name" value="CheY-like"/>
    <property type="match status" value="1"/>
</dbReference>
<keyword evidence="5 9" id="KW-0238">DNA-binding</keyword>
<gene>
    <name evidence="12" type="ORF">JK636_21160</name>
</gene>
<dbReference type="Gene3D" id="1.10.10.10">
    <property type="entry name" value="Winged helix-like DNA-binding domain superfamily/Winged helix DNA-binding domain"/>
    <property type="match status" value="1"/>
</dbReference>
<evidence type="ECO:0000256" key="2">
    <source>
        <dbReference type="ARBA" id="ARBA00022553"/>
    </source>
</evidence>
<dbReference type="InterPro" id="IPR039420">
    <property type="entry name" value="WalR-like"/>
</dbReference>
<evidence type="ECO:0000256" key="6">
    <source>
        <dbReference type="ARBA" id="ARBA00023163"/>
    </source>
</evidence>
<dbReference type="InterPro" id="IPR011006">
    <property type="entry name" value="CheY-like_superfamily"/>
</dbReference>
<evidence type="ECO:0000256" key="7">
    <source>
        <dbReference type="ARBA" id="ARBA00024867"/>
    </source>
</evidence>
<keyword evidence="4" id="KW-0805">Transcription regulation</keyword>
<dbReference type="Gene3D" id="3.40.50.2300">
    <property type="match status" value="1"/>
</dbReference>
<feature type="domain" description="Response regulatory" evidence="10">
    <location>
        <begin position="5"/>
        <end position="119"/>
    </location>
</feature>
<dbReference type="CDD" id="cd00383">
    <property type="entry name" value="trans_reg_C"/>
    <property type="match status" value="1"/>
</dbReference>
<proteinExistence type="predicted"/>
<organism evidence="12 13">
    <name type="scientific">Clostridium rhizosphaerae</name>
    <dbReference type="NCBI Taxonomy" id="2803861"/>
    <lineage>
        <taxon>Bacteria</taxon>
        <taxon>Bacillati</taxon>
        <taxon>Bacillota</taxon>
        <taxon>Clostridia</taxon>
        <taxon>Eubacteriales</taxon>
        <taxon>Clostridiaceae</taxon>
        <taxon>Clostridium</taxon>
    </lineage>
</organism>
<dbReference type="PANTHER" id="PTHR48111:SF40">
    <property type="entry name" value="PHOSPHATE REGULON TRANSCRIPTIONAL REGULATORY PROTEIN PHOB"/>
    <property type="match status" value="1"/>
</dbReference>
<accession>A0ABS1TIQ9</accession>
<dbReference type="EMBL" id="JAESWC010000018">
    <property type="protein sequence ID" value="MBL4938224.1"/>
    <property type="molecule type" value="Genomic_DNA"/>
</dbReference>
<keyword evidence="3" id="KW-0902">Two-component regulatory system</keyword>
<dbReference type="InterPro" id="IPR036388">
    <property type="entry name" value="WH-like_DNA-bd_sf"/>
</dbReference>
<dbReference type="PROSITE" id="PS51755">
    <property type="entry name" value="OMPR_PHOB"/>
    <property type="match status" value="1"/>
</dbReference>
<evidence type="ECO:0000256" key="8">
    <source>
        <dbReference type="PROSITE-ProRule" id="PRU00169"/>
    </source>
</evidence>
<comment type="caution">
    <text evidence="12">The sequence shown here is derived from an EMBL/GenBank/DDBJ whole genome shotgun (WGS) entry which is preliminary data.</text>
</comment>
<evidence type="ECO:0000256" key="3">
    <source>
        <dbReference type="ARBA" id="ARBA00023012"/>
    </source>
</evidence>
<dbReference type="PANTHER" id="PTHR48111">
    <property type="entry name" value="REGULATOR OF RPOS"/>
    <property type="match status" value="1"/>
</dbReference>